<sequence length="195" mass="22940">MRRLDYVFMMSTQLHVIESGIPMEVVVMKTMHKQGLRVLKIRGILYTCICLSFATGYMLSAYFLKWPSFKTMMIVSIVLVILLALYFIFVAPRYRYAIFKYQYDEHRIFIQKGLFFIKQTHVPLYRIQNVEIEEGWIMRRYHLANILMHTAGGLVSVKLIHKDEAQKLNAFIRQHGMIDESGALHQRLEANTSDE</sequence>
<feature type="transmembrane region" description="Helical" evidence="1">
    <location>
        <begin position="69"/>
        <end position="91"/>
    </location>
</feature>
<evidence type="ECO:0000313" key="3">
    <source>
        <dbReference type="EMBL" id="NJI02333.1"/>
    </source>
</evidence>
<evidence type="ECO:0000313" key="5">
    <source>
        <dbReference type="Proteomes" id="UP000195208"/>
    </source>
</evidence>
<dbReference type="Pfam" id="PF03703">
    <property type="entry name" value="bPH_2"/>
    <property type="match status" value="1"/>
</dbReference>
<evidence type="ECO:0000259" key="2">
    <source>
        <dbReference type="Pfam" id="PF03703"/>
    </source>
</evidence>
<dbReference type="PANTHER" id="PTHR34473:SF2">
    <property type="entry name" value="UPF0699 TRANSMEMBRANE PROTEIN YDBT"/>
    <property type="match status" value="1"/>
</dbReference>
<proteinExistence type="predicted"/>
<comment type="caution">
    <text evidence="3">The sequence shown here is derived from an EMBL/GenBank/DDBJ whole genome shotgun (WGS) entry which is preliminary data.</text>
</comment>
<protein>
    <submittedName>
        <fullName evidence="3">PH domain-containing protein</fullName>
    </submittedName>
</protein>
<keyword evidence="1" id="KW-1133">Transmembrane helix</keyword>
<dbReference type="SUPFAM" id="SSF103473">
    <property type="entry name" value="MFS general substrate transporter"/>
    <property type="match status" value="1"/>
</dbReference>
<evidence type="ECO:0000313" key="4">
    <source>
        <dbReference type="EMBL" id="OTW30782.1"/>
    </source>
</evidence>
<dbReference type="EMBL" id="NEFX01000015">
    <property type="protein sequence ID" value="OTW30782.1"/>
    <property type="molecule type" value="Genomic_DNA"/>
</dbReference>
<dbReference type="AlphaFoldDB" id="A0A2T4MF75"/>
<accession>A0A2T4MF75</accession>
<keyword evidence="5" id="KW-1185">Reference proteome</keyword>
<gene>
    <name evidence="4" type="ORF">B9M88_08435</name>
    <name evidence="3" type="ORF">GLV84_05800</name>
</gene>
<organism evidence="3 6">
    <name type="scientific">Staphylococcus agnetis</name>
    <dbReference type="NCBI Taxonomy" id="985762"/>
    <lineage>
        <taxon>Bacteria</taxon>
        <taxon>Bacillati</taxon>
        <taxon>Bacillota</taxon>
        <taxon>Bacilli</taxon>
        <taxon>Bacillales</taxon>
        <taxon>Staphylococcaceae</taxon>
        <taxon>Staphylococcus</taxon>
    </lineage>
</organism>
<reference evidence="3" key="2">
    <citation type="submission" date="2019-11" db="EMBL/GenBank/DDBJ databases">
        <title>Whole genome comparisons of Staphylococcus agnetis isolates from cattle and chickens.</title>
        <authorList>
            <person name="Rhoads D."/>
            <person name="Shwani A."/>
            <person name="Adkins P."/>
            <person name="Calcutt M."/>
            <person name="Middleton J."/>
        </authorList>
    </citation>
    <scope>NUCLEOTIDE SEQUENCE</scope>
    <source>
        <strain evidence="3">1387</strain>
    </source>
</reference>
<keyword evidence="1" id="KW-0472">Membrane</keyword>
<feature type="transmembrane region" description="Helical" evidence="1">
    <location>
        <begin position="43"/>
        <end position="63"/>
    </location>
</feature>
<dbReference type="Proteomes" id="UP000195208">
    <property type="component" value="Unassembled WGS sequence"/>
</dbReference>
<feature type="domain" description="YdbS-like PH" evidence="2">
    <location>
        <begin position="96"/>
        <end position="171"/>
    </location>
</feature>
<dbReference type="EMBL" id="WMFL01000072">
    <property type="protein sequence ID" value="NJI02333.1"/>
    <property type="molecule type" value="Genomic_DNA"/>
</dbReference>
<evidence type="ECO:0000313" key="6">
    <source>
        <dbReference type="Proteomes" id="UP000646308"/>
    </source>
</evidence>
<dbReference type="PANTHER" id="PTHR34473">
    <property type="entry name" value="UPF0699 TRANSMEMBRANE PROTEIN YDBS"/>
    <property type="match status" value="1"/>
</dbReference>
<dbReference type="InterPro" id="IPR005182">
    <property type="entry name" value="YdbS-like_PH"/>
</dbReference>
<name>A0A2T4MF75_9STAP</name>
<keyword evidence="1" id="KW-0812">Transmembrane</keyword>
<dbReference type="InterPro" id="IPR036259">
    <property type="entry name" value="MFS_trans_sf"/>
</dbReference>
<dbReference type="Proteomes" id="UP000646308">
    <property type="component" value="Unassembled WGS sequence"/>
</dbReference>
<evidence type="ECO:0000256" key="1">
    <source>
        <dbReference type="SAM" id="Phobius"/>
    </source>
</evidence>
<reference evidence="4 5" key="1">
    <citation type="submission" date="2017-04" db="EMBL/GenBank/DDBJ databases">
        <title>Staphylococcus agnetis, a potential pathogen in the broiler production.</title>
        <authorList>
            <person name="Poulsen L."/>
        </authorList>
    </citation>
    <scope>NUCLEOTIDE SEQUENCE [LARGE SCALE GENOMIC DNA]</scope>
    <source>
        <strain evidence="4 5">723_310714_2_2_spleen</strain>
    </source>
</reference>